<reference evidence="10" key="1">
    <citation type="submission" date="2021-03" db="EMBL/GenBank/DDBJ databases">
        <authorList>
            <person name="Bekaert M."/>
        </authorList>
    </citation>
    <scope>NUCLEOTIDE SEQUENCE</scope>
</reference>
<name>A0A8S3T7J9_MYTED</name>
<evidence type="ECO:0000313" key="10">
    <source>
        <dbReference type="EMBL" id="CAG2226413.1"/>
    </source>
</evidence>
<comment type="caution">
    <text evidence="10">The sequence shown here is derived from an EMBL/GenBank/DDBJ whole genome shotgun (WGS) entry which is preliminary data.</text>
</comment>
<keyword evidence="5 8" id="KW-0472">Membrane</keyword>
<gene>
    <name evidence="10" type="ORF">MEDL_39523</name>
</gene>
<organism evidence="10 11">
    <name type="scientific">Mytilus edulis</name>
    <name type="common">Blue mussel</name>
    <dbReference type="NCBI Taxonomy" id="6550"/>
    <lineage>
        <taxon>Eukaryota</taxon>
        <taxon>Metazoa</taxon>
        <taxon>Spiralia</taxon>
        <taxon>Lophotrochozoa</taxon>
        <taxon>Mollusca</taxon>
        <taxon>Bivalvia</taxon>
        <taxon>Autobranchia</taxon>
        <taxon>Pteriomorphia</taxon>
        <taxon>Mytilida</taxon>
        <taxon>Mytiloidea</taxon>
        <taxon>Mytilidae</taxon>
        <taxon>Mytilinae</taxon>
        <taxon>Mytilus</taxon>
    </lineage>
</organism>
<dbReference type="Pfam" id="PF00001">
    <property type="entry name" value="7tm_1"/>
    <property type="match status" value="1"/>
</dbReference>
<sequence length="239" mass="27605">MENETIKTLDEFNYEVRINLLAPLCYLLILTVIGIPGIAVATFQIAVLQPLEEIQLGNNITGTICAVTWKHSPFYWKVYNFCLTGLFLTYAVILFVIYGRIGRKIIVRRIFGTKQNSGMNVTSMPCGLSNKMTKISFAVSIVFIVSYLPLYINELLSKVIYEHELSPIEFSVMKIVERSYILNHVANPFIYAIFDVRFRQKLFKVLKTCGLMCKDRQENQREDNVENNIYSVIQFHYDV</sequence>
<dbReference type="Gene3D" id="1.20.1070.10">
    <property type="entry name" value="Rhodopsin 7-helix transmembrane proteins"/>
    <property type="match status" value="1"/>
</dbReference>
<dbReference type="Proteomes" id="UP000683360">
    <property type="component" value="Unassembled WGS sequence"/>
</dbReference>
<keyword evidence="7" id="KW-0807">Transducer</keyword>
<dbReference type="PROSITE" id="PS50262">
    <property type="entry name" value="G_PROTEIN_RECEP_F1_2"/>
    <property type="match status" value="1"/>
</dbReference>
<comment type="subcellular location">
    <subcellularLocation>
        <location evidence="1">Membrane</location>
        <topology evidence="1">Multi-pass membrane protein</topology>
    </subcellularLocation>
</comment>
<feature type="transmembrane region" description="Helical" evidence="8">
    <location>
        <begin position="78"/>
        <end position="99"/>
    </location>
</feature>
<dbReference type="InterPro" id="IPR017452">
    <property type="entry name" value="GPCR_Rhodpsn_7TM"/>
</dbReference>
<keyword evidence="3 8" id="KW-1133">Transmembrane helix</keyword>
<keyword evidence="6" id="KW-0675">Receptor</keyword>
<evidence type="ECO:0000256" key="8">
    <source>
        <dbReference type="SAM" id="Phobius"/>
    </source>
</evidence>
<dbReference type="GO" id="GO:0016020">
    <property type="term" value="C:membrane"/>
    <property type="evidence" value="ECO:0007669"/>
    <property type="project" value="UniProtKB-SubCell"/>
</dbReference>
<evidence type="ECO:0000256" key="7">
    <source>
        <dbReference type="ARBA" id="ARBA00023224"/>
    </source>
</evidence>
<dbReference type="OrthoDB" id="10362523at2759"/>
<feature type="transmembrane region" description="Helical" evidence="8">
    <location>
        <begin position="135"/>
        <end position="152"/>
    </location>
</feature>
<evidence type="ECO:0000256" key="6">
    <source>
        <dbReference type="ARBA" id="ARBA00023170"/>
    </source>
</evidence>
<evidence type="ECO:0000256" key="3">
    <source>
        <dbReference type="ARBA" id="ARBA00022989"/>
    </source>
</evidence>
<evidence type="ECO:0000256" key="5">
    <source>
        <dbReference type="ARBA" id="ARBA00023136"/>
    </source>
</evidence>
<feature type="domain" description="G-protein coupled receptors family 1 profile" evidence="9">
    <location>
        <begin position="1"/>
        <end position="191"/>
    </location>
</feature>
<keyword evidence="11" id="KW-1185">Reference proteome</keyword>
<dbReference type="EMBL" id="CAJPWZ010001900">
    <property type="protein sequence ID" value="CAG2226413.1"/>
    <property type="molecule type" value="Genomic_DNA"/>
</dbReference>
<keyword evidence="2 8" id="KW-0812">Transmembrane</keyword>
<keyword evidence="4" id="KW-0297">G-protein coupled receptor</keyword>
<evidence type="ECO:0000256" key="4">
    <source>
        <dbReference type="ARBA" id="ARBA00023040"/>
    </source>
</evidence>
<feature type="transmembrane region" description="Helical" evidence="8">
    <location>
        <begin position="20"/>
        <end position="47"/>
    </location>
</feature>
<protein>
    <submittedName>
        <fullName evidence="10">CCR7</fullName>
    </submittedName>
</protein>
<proteinExistence type="predicted"/>
<evidence type="ECO:0000256" key="2">
    <source>
        <dbReference type="ARBA" id="ARBA00022692"/>
    </source>
</evidence>
<dbReference type="PANTHER" id="PTHR24238:SF47">
    <property type="entry name" value="ECDYSTEROIDS_DOPAMINE RECEPTOR-RELATED"/>
    <property type="match status" value="1"/>
</dbReference>
<evidence type="ECO:0000256" key="1">
    <source>
        <dbReference type="ARBA" id="ARBA00004141"/>
    </source>
</evidence>
<dbReference type="SUPFAM" id="SSF81321">
    <property type="entry name" value="Family A G protein-coupled receptor-like"/>
    <property type="match status" value="1"/>
</dbReference>
<evidence type="ECO:0000313" key="11">
    <source>
        <dbReference type="Proteomes" id="UP000683360"/>
    </source>
</evidence>
<accession>A0A8S3T7J9</accession>
<dbReference type="InterPro" id="IPR000276">
    <property type="entry name" value="GPCR_Rhodpsn"/>
</dbReference>
<dbReference type="GO" id="GO:0004930">
    <property type="term" value="F:G protein-coupled receptor activity"/>
    <property type="evidence" value="ECO:0007669"/>
    <property type="project" value="UniProtKB-KW"/>
</dbReference>
<dbReference type="AlphaFoldDB" id="A0A8S3T7J9"/>
<dbReference type="PANTHER" id="PTHR24238">
    <property type="entry name" value="G-PROTEIN COUPLED RECEPTOR"/>
    <property type="match status" value="1"/>
</dbReference>
<evidence type="ECO:0000259" key="9">
    <source>
        <dbReference type="PROSITE" id="PS50262"/>
    </source>
</evidence>